<dbReference type="InterPro" id="IPR000719">
    <property type="entry name" value="Prot_kinase_dom"/>
</dbReference>
<dbReference type="PANTHER" id="PTHR13902">
    <property type="entry name" value="SERINE/THREONINE-PROTEIN KINASE WNK WITH NO LYSINE -RELATED"/>
    <property type="match status" value="1"/>
</dbReference>
<evidence type="ECO:0000256" key="1">
    <source>
        <dbReference type="ARBA" id="ARBA00012513"/>
    </source>
</evidence>
<dbReference type="Gene3D" id="1.10.510.10">
    <property type="entry name" value="Transferase(Phosphotransferase) domain 1"/>
    <property type="match status" value="1"/>
</dbReference>
<dbReference type="GO" id="GO:0005524">
    <property type="term" value="F:ATP binding"/>
    <property type="evidence" value="ECO:0007669"/>
    <property type="project" value="UniProtKB-KW"/>
</dbReference>
<keyword evidence="3 11" id="KW-0808">Transferase</keyword>
<dbReference type="SUPFAM" id="SSF56112">
    <property type="entry name" value="Protein kinase-like (PK-like)"/>
    <property type="match status" value="1"/>
</dbReference>
<dbReference type="Gene3D" id="3.30.200.20">
    <property type="entry name" value="Phosphorylase Kinase, domain 1"/>
    <property type="match status" value="1"/>
</dbReference>
<evidence type="ECO:0000256" key="2">
    <source>
        <dbReference type="ARBA" id="ARBA00022527"/>
    </source>
</evidence>
<evidence type="ECO:0000256" key="5">
    <source>
        <dbReference type="ARBA" id="ARBA00022777"/>
    </source>
</evidence>
<gene>
    <name evidence="11" type="ORF">RchiOBHm_Chr2g0157811</name>
</gene>
<dbReference type="STRING" id="74649.A0A2P6S1V2"/>
<evidence type="ECO:0000313" key="12">
    <source>
        <dbReference type="Proteomes" id="UP000238479"/>
    </source>
</evidence>
<comment type="catalytic activity">
    <reaction evidence="7">
        <text>L-threonyl-[protein] + ATP = O-phospho-L-threonyl-[protein] + ADP + H(+)</text>
        <dbReference type="Rhea" id="RHEA:46608"/>
        <dbReference type="Rhea" id="RHEA-COMP:11060"/>
        <dbReference type="Rhea" id="RHEA-COMP:11605"/>
        <dbReference type="ChEBI" id="CHEBI:15378"/>
        <dbReference type="ChEBI" id="CHEBI:30013"/>
        <dbReference type="ChEBI" id="CHEBI:30616"/>
        <dbReference type="ChEBI" id="CHEBI:61977"/>
        <dbReference type="ChEBI" id="CHEBI:456216"/>
        <dbReference type="EC" id="2.7.11.1"/>
    </reaction>
</comment>
<feature type="region of interest" description="Disordered" evidence="9">
    <location>
        <begin position="307"/>
        <end position="328"/>
    </location>
</feature>
<evidence type="ECO:0000256" key="8">
    <source>
        <dbReference type="ARBA" id="ARBA00048679"/>
    </source>
</evidence>
<organism evidence="11 12">
    <name type="scientific">Rosa chinensis</name>
    <name type="common">China rose</name>
    <dbReference type="NCBI Taxonomy" id="74649"/>
    <lineage>
        <taxon>Eukaryota</taxon>
        <taxon>Viridiplantae</taxon>
        <taxon>Streptophyta</taxon>
        <taxon>Embryophyta</taxon>
        <taxon>Tracheophyta</taxon>
        <taxon>Spermatophyta</taxon>
        <taxon>Magnoliopsida</taxon>
        <taxon>eudicotyledons</taxon>
        <taxon>Gunneridae</taxon>
        <taxon>Pentapetalae</taxon>
        <taxon>rosids</taxon>
        <taxon>fabids</taxon>
        <taxon>Rosales</taxon>
        <taxon>Rosaceae</taxon>
        <taxon>Rosoideae</taxon>
        <taxon>Rosoideae incertae sedis</taxon>
        <taxon>Rosa</taxon>
    </lineage>
</organism>
<proteinExistence type="predicted"/>
<evidence type="ECO:0000313" key="11">
    <source>
        <dbReference type="EMBL" id="PRQ52653.1"/>
    </source>
</evidence>
<dbReference type="SMART" id="SM00220">
    <property type="entry name" value="S_TKc"/>
    <property type="match status" value="1"/>
</dbReference>
<dbReference type="CDD" id="cd13983">
    <property type="entry name" value="STKc_WNK"/>
    <property type="match status" value="1"/>
</dbReference>
<dbReference type="Gene3D" id="3.10.20.90">
    <property type="entry name" value="Phosphatidylinositol 3-kinase Catalytic Subunit, Chain A, domain 1"/>
    <property type="match status" value="1"/>
</dbReference>
<comment type="catalytic activity">
    <reaction evidence="8">
        <text>L-seryl-[protein] + ATP = O-phospho-L-seryl-[protein] + ADP + H(+)</text>
        <dbReference type="Rhea" id="RHEA:17989"/>
        <dbReference type="Rhea" id="RHEA-COMP:9863"/>
        <dbReference type="Rhea" id="RHEA-COMP:11604"/>
        <dbReference type="ChEBI" id="CHEBI:15378"/>
        <dbReference type="ChEBI" id="CHEBI:29999"/>
        <dbReference type="ChEBI" id="CHEBI:30616"/>
        <dbReference type="ChEBI" id="CHEBI:83421"/>
        <dbReference type="ChEBI" id="CHEBI:456216"/>
        <dbReference type="EC" id="2.7.11.1"/>
    </reaction>
</comment>
<evidence type="ECO:0000256" key="9">
    <source>
        <dbReference type="SAM" id="MobiDB-lite"/>
    </source>
</evidence>
<keyword evidence="4" id="KW-0547">Nucleotide-binding</keyword>
<keyword evidence="12" id="KW-1185">Reference proteome</keyword>
<dbReference type="InterPro" id="IPR050588">
    <property type="entry name" value="WNK_Ser-Thr_kinase"/>
</dbReference>
<dbReference type="AlphaFoldDB" id="A0A2P6S1V2"/>
<keyword evidence="5" id="KW-0418">Kinase</keyword>
<name>A0A2P6S1V2_ROSCH</name>
<dbReference type="Pfam" id="PF00069">
    <property type="entry name" value="Pkinase"/>
    <property type="match status" value="1"/>
</dbReference>
<dbReference type="InterPro" id="IPR011009">
    <property type="entry name" value="Kinase-like_dom_sf"/>
</dbReference>
<evidence type="ECO:0000259" key="10">
    <source>
        <dbReference type="PROSITE" id="PS50011"/>
    </source>
</evidence>
<dbReference type="OrthoDB" id="1163501at2759"/>
<dbReference type="EMBL" id="PDCK01000040">
    <property type="protein sequence ID" value="PRQ52653.1"/>
    <property type="molecule type" value="Genomic_DNA"/>
</dbReference>
<dbReference type="OMA" id="EAHENDK"/>
<evidence type="ECO:0000256" key="4">
    <source>
        <dbReference type="ARBA" id="ARBA00022741"/>
    </source>
</evidence>
<dbReference type="Proteomes" id="UP000238479">
    <property type="component" value="Chromosome 2"/>
</dbReference>
<sequence>MERTESDTSECDYDEFVEQDPAGRYFRYDDVLGRGAFKTVYKAFDEEEGIEVAWSKVKTEDEAELQRLFSEVNLLKSLKHENIIKLFSWWVVEDDDDNGDCKSKKNKKKKKKTVNMITELFTSGSLKQYRKKHTHVEIKAIKKWARQILKGLSYLHCHDPPIVHRDLKCDNVFINGFNGEVKIGDLGFALVMQQPTTEFRVIGTPEFIAPEMYDEEYNELVDIYSFGLCLLEMVTCEYPYKECRNSAHIYKKVINGVMPASLNKVKDPQVKQFIEKCLVPASMRLSAMELLKDPFLAADDSRVPKSFPMEMDSRSVKESSTSSSSSILECQRSTKSNELTLRAKRNSDSSNTIALTLSVADPRGRRGKKTIEFDFYLDSDTAISIAGEMVDQELGLSTEDVSAVAELIDKLVMKLVPKWKPTSSVAYCSCTTTRSDATKCGCGANSGDSSKNSTISSMEIWKSFSTSSICSLQSESSPMDKHRYDHLKAELDLIDAQYQQRFVELVKMKEEAIRSAKKKLVGVV</sequence>
<feature type="domain" description="Protein kinase" evidence="10">
    <location>
        <begin position="26"/>
        <end position="296"/>
    </location>
</feature>
<dbReference type="FunFam" id="3.30.200.20:FF:000075">
    <property type="entry name" value="Probable serine/threonine-protein kinase WNK1"/>
    <property type="match status" value="1"/>
</dbReference>
<dbReference type="FunFam" id="1.10.510.10:FF:000046">
    <property type="entry name" value="probable serine/threonine-protein kinase WNK9"/>
    <property type="match status" value="1"/>
</dbReference>
<dbReference type="PROSITE" id="PS50011">
    <property type="entry name" value="PROTEIN_KINASE_DOM"/>
    <property type="match status" value="1"/>
</dbReference>
<comment type="caution">
    <text evidence="11">The sequence shown here is derived from an EMBL/GenBank/DDBJ whole genome shotgun (WGS) entry which is preliminary data.</text>
</comment>
<reference evidence="11 12" key="1">
    <citation type="journal article" date="2018" name="Nat. Genet.">
        <title>The Rosa genome provides new insights in the design of modern roses.</title>
        <authorList>
            <person name="Bendahmane M."/>
        </authorList>
    </citation>
    <scope>NUCLEOTIDE SEQUENCE [LARGE SCALE GENOMIC DNA]</scope>
    <source>
        <strain evidence="12">cv. Old Blush</strain>
    </source>
</reference>
<dbReference type="InterPro" id="IPR024678">
    <property type="entry name" value="Kinase_OSR1/WNK_CCT"/>
</dbReference>
<keyword evidence="6" id="KW-0067">ATP-binding</keyword>
<evidence type="ECO:0000256" key="6">
    <source>
        <dbReference type="ARBA" id="ARBA00022840"/>
    </source>
</evidence>
<protein>
    <recommendedName>
        <fullName evidence="1">non-specific serine/threonine protein kinase</fullName>
        <ecNumber evidence="1">2.7.11.1</ecNumber>
    </recommendedName>
</protein>
<evidence type="ECO:0000256" key="3">
    <source>
        <dbReference type="ARBA" id="ARBA00022679"/>
    </source>
</evidence>
<dbReference type="Gramene" id="PRQ52653">
    <property type="protein sequence ID" value="PRQ52653"/>
    <property type="gene ID" value="RchiOBHm_Chr2g0157811"/>
</dbReference>
<accession>A0A2P6S1V2</accession>
<dbReference type="Pfam" id="PF12202">
    <property type="entry name" value="OSR1_C"/>
    <property type="match status" value="1"/>
</dbReference>
<dbReference type="InterPro" id="IPR008271">
    <property type="entry name" value="Ser/Thr_kinase_AS"/>
</dbReference>
<evidence type="ECO:0000256" key="7">
    <source>
        <dbReference type="ARBA" id="ARBA00047899"/>
    </source>
</evidence>
<dbReference type="PROSITE" id="PS00108">
    <property type="entry name" value="PROTEIN_KINASE_ST"/>
    <property type="match status" value="1"/>
</dbReference>
<dbReference type="EC" id="2.7.11.1" evidence="1"/>
<keyword evidence="2" id="KW-0723">Serine/threonine-protein kinase</keyword>
<dbReference type="GO" id="GO:0004674">
    <property type="term" value="F:protein serine/threonine kinase activity"/>
    <property type="evidence" value="ECO:0007669"/>
    <property type="project" value="UniProtKB-KW"/>
</dbReference>